<feature type="non-terminal residue" evidence="4">
    <location>
        <position position="1"/>
    </location>
</feature>
<sequence>TPLHIACSCQKIETIKILQKYGANINIKNSRNFAPLNDMRFGITEDIFKFLINNGADINEIDDNDNSILHRTCIFKKGYFMNLILNCKKYRVNINKVNCYGNTALHELSKREDYRIEGYKVLIEKGANLNIKNNDGETPLLLLCYKQYKYNILKFFIDNGADVNIKNNKGETALILTSIYGEVKDAQILIKNGANINETDNEGNTALYNSCRNFRSGVYINLYLMNIGADVNIQNNEGNVPLHEVCCWGSRYIMKIFIKHNANLNICNNNNETPISIAYLHNNREIIEYLKE</sequence>
<comment type="caution">
    <text evidence="4">The sequence shown here is derived from an EMBL/GenBank/DDBJ whole genome shotgun (WGS) entry which is preliminary data.</text>
</comment>
<dbReference type="Pfam" id="PF00023">
    <property type="entry name" value="Ank"/>
    <property type="match status" value="1"/>
</dbReference>
<evidence type="ECO:0000313" key="4">
    <source>
        <dbReference type="EMBL" id="ORY04042.1"/>
    </source>
</evidence>
<name>A0A1Y1Z179_9FUNG</name>
<dbReference type="PANTHER" id="PTHR24198">
    <property type="entry name" value="ANKYRIN REPEAT AND PROTEIN KINASE DOMAIN-CONTAINING PROTEIN"/>
    <property type="match status" value="1"/>
</dbReference>
<dbReference type="AlphaFoldDB" id="A0A1Y1Z179"/>
<dbReference type="PROSITE" id="PS50088">
    <property type="entry name" value="ANK_REPEAT"/>
    <property type="match status" value="6"/>
</dbReference>
<accession>A0A1Y1Z179</accession>
<keyword evidence="1" id="KW-0677">Repeat</keyword>
<organism evidence="4 5">
    <name type="scientific">Neocallimastix californiae</name>
    <dbReference type="NCBI Taxonomy" id="1754190"/>
    <lineage>
        <taxon>Eukaryota</taxon>
        <taxon>Fungi</taxon>
        <taxon>Fungi incertae sedis</taxon>
        <taxon>Chytridiomycota</taxon>
        <taxon>Chytridiomycota incertae sedis</taxon>
        <taxon>Neocallimastigomycetes</taxon>
        <taxon>Neocallimastigales</taxon>
        <taxon>Neocallimastigaceae</taxon>
        <taxon>Neocallimastix</taxon>
    </lineage>
</organism>
<gene>
    <name evidence="4" type="ORF">LY90DRAFT_302049</name>
</gene>
<keyword evidence="2 3" id="KW-0040">ANK repeat</keyword>
<dbReference type="OrthoDB" id="2093540at2759"/>
<feature type="repeat" description="ANK" evidence="3">
    <location>
        <begin position="169"/>
        <end position="201"/>
    </location>
</feature>
<feature type="repeat" description="ANK" evidence="3">
    <location>
        <begin position="1"/>
        <end position="30"/>
    </location>
</feature>
<feature type="repeat" description="ANK" evidence="3">
    <location>
        <begin position="135"/>
        <end position="168"/>
    </location>
</feature>
<dbReference type="STRING" id="1754190.A0A1Y1Z179"/>
<feature type="repeat" description="ANK" evidence="3">
    <location>
        <begin position="100"/>
        <end position="134"/>
    </location>
</feature>
<feature type="repeat" description="ANK" evidence="3">
    <location>
        <begin position="237"/>
        <end position="269"/>
    </location>
</feature>
<evidence type="ECO:0000313" key="5">
    <source>
        <dbReference type="Proteomes" id="UP000193920"/>
    </source>
</evidence>
<dbReference type="Gene3D" id="1.25.40.20">
    <property type="entry name" value="Ankyrin repeat-containing domain"/>
    <property type="match status" value="3"/>
</dbReference>
<dbReference type="EMBL" id="MCOG01000469">
    <property type="protein sequence ID" value="ORY04042.1"/>
    <property type="molecule type" value="Genomic_DNA"/>
</dbReference>
<reference evidence="4 5" key="1">
    <citation type="submission" date="2016-08" db="EMBL/GenBank/DDBJ databases">
        <title>A Parts List for Fungal Cellulosomes Revealed by Comparative Genomics.</title>
        <authorList>
            <consortium name="DOE Joint Genome Institute"/>
            <person name="Haitjema C.H."/>
            <person name="Gilmore S.P."/>
            <person name="Henske J.K."/>
            <person name="Solomon K.V."/>
            <person name="De Groot R."/>
            <person name="Kuo A."/>
            <person name="Mondo S.J."/>
            <person name="Salamov A.A."/>
            <person name="Labutti K."/>
            <person name="Zhao Z."/>
            <person name="Chiniquy J."/>
            <person name="Barry K."/>
            <person name="Brewer H.M."/>
            <person name="Purvine S.O."/>
            <person name="Wright A.T."/>
            <person name="Boxma B."/>
            <person name="Van Alen T."/>
            <person name="Hackstein J.H."/>
            <person name="Baker S.E."/>
            <person name="Grigoriev I.V."/>
            <person name="O'Malley M.A."/>
        </authorList>
    </citation>
    <scope>NUCLEOTIDE SEQUENCE [LARGE SCALE GENOMIC DNA]</scope>
    <source>
        <strain evidence="4 5">G1</strain>
    </source>
</reference>
<keyword evidence="5" id="KW-1185">Reference proteome</keyword>
<dbReference type="InterPro" id="IPR036770">
    <property type="entry name" value="Ankyrin_rpt-contain_sf"/>
</dbReference>
<protein>
    <submittedName>
        <fullName evidence="4">Ankyrin</fullName>
    </submittedName>
</protein>
<evidence type="ECO:0000256" key="3">
    <source>
        <dbReference type="PROSITE-ProRule" id="PRU00023"/>
    </source>
</evidence>
<proteinExistence type="predicted"/>
<dbReference type="InterPro" id="IPR002110">
    <property type="entry name" value="Ankyrin_rpt"/>
</dbReference>
<dbReference type="SMART" id="SM00248">
    <property type="entry name" value="ANK"/>
    <property type="match status" value="8"/>
</dbReference>
<dbReference type="Proteomes" id="UP000193920">
    <property type="component" value="Unassembled WGS sequence"/>
</dbReference>
<feature type="repeat" description="ANK" evidence="3">
    <location>
        <begin position="202"/>
        <end position="236"/>
    </location>
</feature>
<feature type="non-terminal residue" evidence="4">
    <location>
        <position position="292"/>
    </location>
</feature>
<evidence type="ECO:0000256" key="1">
    <source>
        <dbReference type="ARBA" id="ARBA00022737"/>
    </source>
</evidence>
<dbReference type="SUPFAM" id="SSF48403">
    <property type="entry name" value="Ankyrin repeat"/>
    <property type="match status" value="1"/>
</dbReference>
<dbReference type="PANTHER" id="PTHR24198:SF165">
    <property type="entry name" value="ANKYRIN REPEAT-CONTAINING PROTEIN-RELATED"/>
    <property type="match status" value="1"/>
</dbReference>
<evidence type="ECO:0000256" key="2">
    <source>
        <dbReference type="ARBA" id="ARBA00023043"/>
    </source>
</evidence>
<dbReference type="PROSITE" id="PS50297">
    <property type="entry name" value="ANK_REP_REGION"/>
    <property type="match status" value="4"/>
</dbReference>
<dbReference type="Pfam" id="PF12796">
    <property type="entry name" value="Ank_2"/>
    <property type="match status" value="2"/>
</dbReference>